<evidence type="ECO:0000256" key="9">
    <source>
        <dbReference type="RuleBase" id="RU364149"/>
    </source>
</evidence>
<dbReference type="Proteomes" id="UP000481861">
    <property type="component" value="Unassembled WGS sequence"/>
</dbReference>
<evidence type="ECO:0000256" key="7">
    <source>
        <dbReference type="ARBA" id="ARBA00023242"/>
    </source>
</evidence>
<keyword evidence="7 9" id="KW-0539">Nucleus</keyword>
<dbReference type="InterPro" id="IPR048338">
    <property type="entry name" value="Mediator_Med16"/>
</dbReference>
<keyword evidence="6 9" id="KW-0804">Transcription</keyword>
<dbReference type="InterPro" id="IPR048339">
    <property type="entry name" value="Mediator_Med16_C"/>
</dbReference>
<evidence type="ECO:0000259" key="11">
    <source>
        <dbReference type="Pfam" id="PF20719"/>
    </source>
</evidence>
<protein>
    <recommendedName>
        <fullName evidence="3 9">Mediator of RNA polymerase II transcription subunit 16</fullName>
    </recommendedName>
    <alternativeName>
        <fullName evidence="8 9">Mediator complex subunit 16</fullName>
    </alternativeName>
</protein>
<organism evidence="12 13">
    <name type="scientific">Massariosphaeria phaeospora</name>
    <dbReference type="NCBI Taxonomy" id="100035"/>
    <lineage>
        <taxon>Eukaryota</taxon>
        <taxon>Fungi</taxon>
        <taxon>Dikarya</taxon>
        <taxon>Ascomycota</taxon>
        <taxon>Pezizomycotina</taxon>
        <taxon>Dothideomycetes</taxon>
        <taxon>Pleosporomycetidae</taxon>
        <taxon>Pleosporales</taxon>
        <taxon>Pleosporales incertae sedis</taxon>
        <taxon>Massariosphaeria</taxon>
    </lineage>
</organism>
<evidence type="ECO:0000256" key="8">
    <source>
        <dbReference type="ARBA" id="ARBA00032015"/>
    </source>
</evidence>
<gene>
    <name evidence="9" type="primary">MED16</name>
    <name evidence="12" type="ORF">BDV95DRAFT_631586</name>
</gene>
<reference evidence="12 13" key="1">
    <citation type="submission" date="2020-01" db="EMBL/GenBank/DDBJ databases">
        <authorList>
            <consortium name="DOE Joint Genome Institute"/>
            <person name="Haridas S."/>
            <person name="Albert R."/>
            <person name="Binder M."/>
            <person name="Bloem J."/>
            <person name="Labutti K."/>
            <person name="Salamov A."/>
            <person name="Andreopoulos B."/>
            <person name="Baker S.E."/>
            <person name="Barry K."/>
            <person name="Bills G."/>
            <person name="Bluhm B.H."/>
            <person name="Cannon C."/>
            <person name="Castanera R."/>
            <person name="Culley D.E."/>
            <person name="Daum C."/>
            <person name="Ezra D."/>
            <person name="Gonzalez J.B."/>
            <person name="Henrissat B."/>
            <person name="Kuo A."/>
            <person name="Liang C."/>
            <person name="Lipzen A."/>
            <person name="Lutzoni F."/>
            <person name="Magnuson J."/>
            <person name="Mondo S."/>
            <person name="Nolan M."/>
            <person name="Ohm R."/>
            <person name="Pangilinan J."/>
            <person name="Park H.-J.H."/>
            <person name="Ramirez L."/>
            <person name="Alfaro M."/>
            <person name="Sun H."/>
            <person name="Tritt A."/>
            <person name="Yoshinaga Y."/>
            <person name="Zwiers L.-H.L."/>
            <person name="Turgeon B.G."/>
            <person name="Goodwin S.B."/>
            <person name="Spatafora J.W."/>
            <person name="Crous P.W."/>
            <person name="Grigoriev I.V."/>
        </authorList>
    </citation>
    <scope>NUCLEOTIDE SEQUENCE [LARGE SCALE GENOMIC DNA]</scope>
    <source>
        <strain evidence="12 13">CBS 611.86</strain>
    </source>
</reference>
<evidence type="ECO:0000313" key="13">
    <source>
        <dbReference type="Proteomes" id="UP000481861"/>
    </source>
</evidence>
<dbReference type="EMBL" id="JAADJZ010000026">
    <property type="protein sequence ID" value="KAF2866785.1"/>
    <property type="molecule type" value="Genomic_DNA"/>
</dbReference>
<dbReference type="OrthoDB" id="4139168at2759"/>
<comment type="similarity">
    <text evidence="2 9">Belongs to the Mediator complex subunit 16 family.</text>
</comment>
<dbReference type="PANTHER" id="PTHR13224">
    <property type="entry name" value="THYROID HORMONE RECEPTOR-ASSOCIATED PROTEIN-RELATED"/>
    <property type="match status" value="1"/>
</dbReference>
<comment type="function">
    <text evidence="9">Component of the Mediator complex, a coactivator involved in the regulated transcription of nearly all RNA polymerase II-dependent genes. Mediator functions as a bridge to convey information from gene-specific regulatory proteins to the basal RNA polymerase II transcription machinery. Mediator is recruited to promoters by direct interactions with regulatory proteins and serves as a scaffold for the assembly of a functional preinitiation complex with RNA polymerase II and the general transcription factors.</text>
</comment>
<evidence type="ECO:0000313" key="12">
    <source>
        <dbReference type="EMBL" id="KAF2866785.1"/>
    </source>
</evidence>
<evidence type="ECO:0000256" key="1">
    <source>
        <dbReference type="ARBA" id="ARBA00004123"/>
    </source>
</evidence>
<keyword evidence="4 9" id="KW-0805">Transcription regulation</keyword>
<dbReference type="Pfam" id="PF11635">
    <property type="entry name" value="Med16_N"/>
    <property type="match status" value="1"/>
</dbReference>
<dbReference type="GO" id="GO:0045893">
    <property type="term" value="P:positive regulation of DNA-templated transcription"/>
    <property type="evidence" value="ECO:0007669"/>
    <property type="project" value="TreeGrafter"/>
</dbReference>
<evidence type="ECO:0000256" key="2">
    <source>
        <dbReference type="ARBA" id="ARBA00006543"/>
    </source>
</evidence>
<evidence type="ECO:0000256" key="4">
    <source>
        <dbReference type="ARBA" id="ARBA00023015"/>
    </source>
</evidence>
<dbReference type="InterPro" id="IPR021665">
    <property type="entry name" value="Mediator_Med16_N"/>
</dbReference>
<evidence type="ECO:0000256" key="6">
    <source>
        <dbReference type="ARBA" id="ARBA00023163"/>
    </source>
</evidence>
<keyword evidence="13" id="KW-1185">Reference proteome</keyword>
<feature type="domain" description="Mediator complex subunit Med16 N-terminal" evidence="10">
    <location>
        <begin position="138"/>
        <end position="467"/>
    </location>
</feature>
<feature type="domain" description="Mediator complex subunit 16 C-terminal" evidence="11">
    <location>
        <begin position="820"/>
        <end position="955"/>
    </location>
</feature>
<dbReference type="PANTHER" id="PTHR13224:SF6">
    <property type="entry name" value="MEDIATOR OF RNA POLYMERASE II TRANSCRIPTION SUBUNIT 16"/>
    <property type="match status" value="1"/>
</dbReference>
<dbReference type="GO" id="GO:0016592">
    <property type="term" value="C:mediator complex"/>
    <property type="evidence" value="ECO:0007669"/>
    <property type="project" value="InterPro"/>
</dbReference>
<evidence type="ECO:0000259" key="10">
    <source>
        <dbReference type="Pfam" id="PF11635"/>
    </source>
</evidence>
<keyword evidence="5 9" id="KW-0010">Activator</keyword>
<proteinExistence type="inferred from homology"/>
<comment type="subcellular location">
    <subcellularLocation>
        <location evidence="1 9">Nucleus</location>
    </subcellularLocation>
</comment>
<sequence>MEVDDLFGDAEQVALPTISVPPVKGLARRLDELSASGCCQKIAWSKNGCVAYITPDGYAVHLRVFCRDPATGRWDLGKDTPLEMPHGQDDQPYVHLSWSHLGNDLAVLDATGHLMIFSCAMALDRMSFMKIDLPPSETEMEAVIGIHWLGILPYEQKNQIAWSTNLADNKWKFRMASHTFQDAHHPVEGKASLMYLRRHGELRMRFQQTDNTWHEVSAKPGQLSSTRETLTHAAFASNNDNTLLLATYNSSGQLHLYRVEVSWNLQPQKAGQTLKVFDKPTLQVTDVTPEDYCYPTSPTVVNGDMDNQSEPRIRIPAQLTHLSFLPVTPEQNDGTMPTIQAIFSTPSNVVSLDQSQQQSPFSIIVKLEVHQTLQNQLHSNLDKVTSKKKSVSAVPSRNVFLLKRLPETIMHSVILSFTPLWYNMFLAFCHSDGTIEFRKRSTMEIITPDYNTTSVTSLPQAGFSFPPLDPSPHIALSPNYCMAVCMQQDGVIKLRSMEYTHGSLATDEEDARHYAALAALTLQSASSANQYFTSDDIFSIIGELSDNRKRQFVSLLYDCLNVNLDCGVDEQAGNQLLVLGRSPYFVKILSATHLLGLQGTVNRSVTSKMAWMILNIKYVTQILTTIARMHGHLDKQHLRPEVVPQFIGICRWIMHFINYMIDEVFAVAYSFRNPPSTPLDRATLEARIHELNKPAILILLSAFPRMMMKLWGPPLQWINRTALLSTNNSVSPESRKIYFPLHHAVSEIPLDWRLFEALVSEAQHLVRSMYKRHSLSDAQRNAVERDLMLGRVPDVLMPVAKRLLTDSLFNDAQPNGCLADKLDIAKVMFFDTTWLGLQHSRRATAWFDSHVVDVCQKMVIRGTGAQSSPLASASTALQNRKRGDGAAAADTKAGVVKAEAAPAGDARKRKPQLRQCVRCGAYMEDVTQGMPGYAPHHIHWLMGVAKHCVCGNSWMLAEEKKMSR</sequence>
<dbReference type="InterPro" id="IPR036322">
    <property type="entry name" value="WD40_repeat_dom_sf"/>
</dbReference>
<dbReference type="AlphaFoldDB" id="A0A7C8MGV6"/>
<comment type="subunit">
    <text evidence="9">Component of the Mediator complex.</text>
</comment>
<name>A0A7C8MGV6_9PLEO</name>
<evidence type="ECO:0000256" key="3">
    <source>
        <dbReference type="ARBA" id="ARBA00019614"/>
    </source>
</evidence>
<evidence type="ECO:0000256" key="5">
    <source>
        <dbReference type="ARBA" id="ARBA00023159"/>
    </source>
</evidence>
<dbReference type="Pfam" id="PF20719">
    <property type="entry name" value="Med16_C"/>
    <property type="match status" value="1"/>
</dbReference>
<comment type="caution">
    <text evidence="12">The sequence shown here is derived from an EMBL/GenBank/DDBJ whole genome shotgun (WGS) entry which is preliminary data.</text>
</comment>
<accession>A0A7C8MGV6</accession>
<dbReference type="SUPFAM" id="SSF50978">
    <property type="entry name" value="WD40 repeat-like"/>
    <property type="match status" value="1"/>
</dbReference>